<dbReference type="GO" id="GO:0004190">
    <property type="term" value="F:aspartic-type endopeptidase activity"/>
    <property type="evidence" value="ECO:0007669"/>
    <property type="project" value="UniProtKB-KW"/>
</dbReference>
<keyword evidence="10" id="KW-1185">Reference proteome</keyword>
<feature type="compositionally biased region" description="Basic and acidic residues" evidence="6">
    <location>
        <begin position="720"/>
        <end position="730"/>
    </location>
</feature>
<feature type="compositionally biased region" description="Basic and acidic residues" evidence="6">
    <location>
        <begin position="742"/>
        <end position="764"/>
    </location>
</feature>
<dbReference type="EC" id="2.7.7.49" evidence="9"/>
<keyword evidence="5" id="KW-0863">Zinc-finger</keyword>
<dbReference type="PANTHER" id="PTHR42648">
    <property type="entry name" value="TRANSPOSASE, PUTATIVE-RELATED"/>
    <property type="match status" value="1"/>
</dbReference>
<dbReference type="InterPro" id="IPR054722">
    <property type="entry name" value="PolX-like_BBD"/>
</dbReference>
<feature type="region of interest" description="Disordered" evidence="6">
    <location>
        <begin position="720"/>
        <end position="798"/>
    </location>
</feature>
<dbReference type="InterPro" id="IPR001878">
    <property type="entry name" value="Znf_CCHC"/>
</dbReference>
<dbReference type="GO" id="GO:0015074">
    <property type="term" value="P:DNA integration"/>
    <property type="evidence" value="ECO:0007669"/>
    <property type="project" value="InterPro"/>
</dbReference>
<dbReference type="Gramene" id="mRNA:HanXRQr2_Chr17g0799081">
    <property type="protein sequence ID" value="CDS:HanXRQr2_Chr17g0799081.1"/>
    <property type="gene ID" value="HanXRQr2_Chr17g0799081"/>
</dbReference>
<dbReference type="Pfam" id="PF13976">
    <property type="entry name" value="gag_pre-integrs"/>
    <property type="match status" value="1"/>
</dbReference>
<dbReference type="Pfam" id="PF22936">
    <property type="entry name" value="Pol_BBD"/>
    <property type="match status" value="1"/>
</dbReference>
<dbReference type="SUPFAM" id="SSF53098">
    <property type="entry name" value="Ribonuclease H-like"/>
    <property type="match status" value="1"/>
</dbReference>
<protein>
    <submittedName>
        <fullName evidence="9">RNA-directed DNA polymerase</fullName>
        <ecNumber evidence="9">2.7.7.49</ecNumber>
    </submittedName>
</protein>
<dbReference type="PROSITE" id="PS50158">
    <property type="entry name" value="ZF_CCHC"/>
    <property type="match status" value="1"/>
</dbReference>
<dbReference type="Gene3D" id="3.30.420.10">
    <property type="entry name" value="Ribonuclease H-like superfamily/Ribonuclease H"/>
    <property type="match status" value="1"/>
</dbReference>
<dbReference type="InterPro" id="IPR043502">
    <property type="entry name" value="DNA/RNA_pol_sf"/>
</dbReference>
<keyword evidence="1" id="KW-0645">Protease</keyword>
<dbReference type="EMBL" id="MNCJ02000332">
    <property type="protein sequence ID" value="KAF5755123.1"/>
    <property type="molecule type" value="Genomic_DNA"/>
</dbReference>
<name>A0A9K3DJ14_HELAN</name>
<feature type="region of interest" description="Disordered" evidence="6">
    <location>
        <begin position="182"/>
        <end position="223"/>
    </location>
</feature>
<evidence type="ECO:0000256" key="6">
    <source>
        <dbReference type="SAM" id="MobiDB-lite"/>
    </source>
</evidence>
<dbReference type="InterPro" id="IPR025724">
    <property type="entry name" value="GAG-pre-integrase_dom"/>
</dbReference>
<sequence length="1334" mass="152299">MEANTSRIVNLNGSNYHVWKGKMEDLLYVKDYYMPVFNTDKPGDKTDEEWNILHRKVCGYIRQWVDDNVLNHISGETHARTLWNKLEELYARKTGNNKLFLIKQLINLKYNDGTPVSDHLNVFQGIINQLAGMGIKFEDEVQGLWLLGTLPDSWETFRTSLSNSAANGIITMEMAKGSVLNEEMRRKSQGSSSHSDVLVTESRGRGQSRGPSNKEKHRSKSRGKFADYECHHCGRKGHTIKFCRQLKKEKKKADYNNKKNNHKKDDGGNDTAEVNTATEEFFICCDDDVVNITRDDSSWVVDSGATCHVTSQRDFFSSYTPGDFGVVKMGNNGLSKIIGVGDVCLKFDTGMELVLHNVKHVSDIRLNLISAGLLDDDGYHSTFGDGVWKLTRGSLIVARGKRSSKLYMAHPKISTDSVHSLVDNDMTELWHKRLGHMSEKGMHILLKRNALPDLTNVHLKKCSHCLAGKQRRVSFKSHPPHRRNNILDLVHSDVCGPMKTRTLGGCLYFVTFIDDHSRKVWAYTLKSKDQVLDVFKQFHALVERQTEKKLKCIRTDNGGEYIGPFDAYCREKGIRHQKTPPKTPQLNGLAERMNRTLAERVRCLLSHAGLPNSFWGEALNTAVNVINRTPCVPLSFDVPDRVWSGKDVSYDDLRVFGCKAFVYIPKDERTKLDVKTKPCIFVGYGGDEFGHRFYDPISKKLIRSFDADFIEDQSLKDIEKTKIVPQHTDDLTDLDPVPPQHSEPHNEDDIQHDEQHGTDNHDIPEQQELDEGPHPELPVPGMPTFVPLRRSTRNRHPSTRYSADEYVLLTDGGEPECYEEAMEDEHKREWVEAMQDEMNSLYENNTFELVKFPKGKKVLKNKWVYKVKTEEHTSRPRYKARLVVKGFSQRKGIDFDEIFSPVVKMSSIRVILGLAASLDLEVEQMDVKTAFLHGDLDKEIYMEQPEGFRVKGKEDYVCKLQKSLYGLKQAPRQWYKKFESVMGKQGYRKTISDHCVFFQRFGDDDFIILLLYVDDMLIVGKNAERIVQLKKELSKSFSMKDLGPAKQILGIRITRDRASKKLHMSQEQYIEKVLRRFNMDKAKSVSSPLTPNFKLTDKDCPSSKEEIEDMDKVPYASAVGSLMYAMVCTRPDIAHAVGVVSRFLSNPGKKHWEAVKWIFRYLRGSSKLGITFGNGKPMLIGYTDSDLAGNKDNMKSTSGYLMTFAGGAVSWQSRLQKYVALSTTEAEYVAATEACKELLWLKRFMQELGFMQQRYVVLCDNQSAIHLAKNSMFHKRTKHIDVKYHWIRDALEDKLFELDKVHTDDNGSDMLTKSLAREKLKICCSIAGMANSSS</sequence>
<dbReference type="Pfam" id="PF07727">
    <property type="entry name" value="RVT_2"/>
    <property type="match status" value="1"/>
</dbReference>
<dbReference type="SUPFAM" id="SSF56672">
    <property type="entry name" value="DNA/RNA polymerases"/>
    <property type="match status" value="1"/>
</dbReference>
<keyword evidence="5" id="KW-0862">Zinc</keyword>
<evidence type="ECO:0000256" key="1">
    <source>
        <dbReference type="ARBA" id="ARBA00022670"/>
    </source>
</evidence>
<dbReference type="InterPro" id="IPR001584">
    <property type="entry name" value="Integrase_cat-core"/>
</dbReference>
<dbReference type="GO" id="GO:0003964">
    <property type="term" value="F:RNA-directed DNA polymerase activity"/>
    <property type="evidence" value="ECO:0007669"/>
    <property type="project" value="UniProtKB-KW"/>
</dbReference>
<evidence type="ECO:0000256" key="4">
    <source>
        <dbReference type="ARBA" id="ARBA00022801"/>
    </source>
</evidence>
<dbReference type="InterPro" id="IPR057670">
    <property type="entry name" value="SH3_retrovirus"/>
</dbReference>
<evidence type="ECO:0000256" key="2">
    <source>
        <dbReference type="ARBA" id="ARBA00022723"/>
    </source>
</evidence>
<feature type="domain" description="Integrase catalytic" evidence="8">
    <location>
        <begin position="476"/>
        <end position="647"/>
    </location>
</feature>
<dbReference type="InterPro" id="IPR036397">
    <property type="entry name" value="RNaseH_sf"/>
</dbReference>
<dbReference type="GO" id="GO:0006508">
    <property type="term" value="P:proteolysis"/>
    <property type="evidence" value="ECO:0007669"/>
    <property type="project" value="UniProtKB-KW"/>
</dbReference>
<dbReference type="GO" id="GO:0008270">
    <property type="term" value="F:zinc ion binding"/>
    <property type="evidence" value="ECO:0007669"/>
    <property type="project" value="UniProtKB-KW"/>
</dbReference>
<dbReference type="GO" id="GO:0003676">
    <property type="term" value="F:nucleic acid binding"/>
    <property type="evidence" value="ECO:0007669"/>
    <property type="project" value="InterPro"/>
</dbReference>
<organism evidence="9 10">
    <name type="scientific">Helianthus annuus</name>
    <name type="common">Common sunflower</name>
    <dbReference type="NCBI Taxonomy" id="4232"/>
    <lineage>
        <taxon>Eukaryota</taxon>
        <taxon>Viridiplantae</taxon>
        <taxon>Streptophyta</taxon>
        <taxon>Embryophyta</taxon>
        <taxon>Tracheophyta</taxon>
        <taxon>Spermatophyta</taxon>
        <taxon>Magnoliopsida</taxon>
        <taxon>eudicotyledons</taxon>
        <taxon>Gunneridae</taxon>
        <taxon>Pentapetalae</taxon>
        <taxon>asterids</taxon>
        <taxon>campanulids</taxon>
        <taxon>Asterales</taxon>
        <taxon>Asteraceae</taxon>
        <taxon>Asteroideae</taxon>
        <taxon>Heliantheae alliance</taxon>
        <taxon>Heliantheae</taxon>
        <taxon>Helianthus</taxon>
    </lineage>
</organism>
<dbReference type="InterPro" id="IPR013103">
    <property type="entry name" value="RVT_2"/>
</dbReference>
<dbReference type="InterPro" id="IPR039537">
    <property type="entry name" value="Retrotran_Ty1/copia-like"/>
</dbReference>
<feature type="domain" description="CCHC-type" evidence="7">
    <location>
        <begin position="230"/>
        <end position="245"/>
    </location>
</feature>
<reference evidence="9" key="1">
    <citation type="journal article" date="2017" name="Nature">
        <title>The sunflower genome provides insights into oil metabolism, flowering and Asterid evolution.</title>
        <authorList>
            <person name="Badouin H."/>
            <person name="Gouzy J."/>
            <person name="Grassa C.J."/>
            <person name="Murat F."/>
            <person name="Staton S.E."/>
            <person name="Cottret L."/>
            <person name="Lelandais-Briere C."/>
            <person name="Owens G.L."/>
            <person name="Carrere S."/>
            <person name="Mayjonade B."/>
            <person name="Legrand L."/>
            <person name="Gill N."/>
            <person name="Kane N.C."/>
            <person name="Bowers J.E."/>
            <person name="Hubner S."/>
            <person name="Bellec A."/>
            <person name="Berard A."/>
            <person name="Berges H."/>
            <person name="Blanchet N."/>
            <person name="Boniface M.C."/>
            <person name="Brunel D."/>
            <person name="Catrice O."/>
            <person name="Chaidir N."/>
            <person name="Claudel C."/>
            <person name="Donnadieu C."/>
            <person name="Faraut T."/>
            <person name="Fievet G."/>
            <person name="Helmstetter N."/>
            <person name="King M."/>
            <person name="Knapp S.J."/>
            <person name="Lai Z."/>
            <person name="Le Paslier M.C."/>
            <person name="Lippi Y."/>
            <person name="Lorenzon L."/>
            <person name="Mandel J.R."/>
            <person name="Marage G."/>
            <person name="Marchand G."/>
            <person name="Marquand E."/>
            <person name="Bret-Mestries E."/>
            <person name="Morien E."/>
            <person name="Nambeesan S."/>
            <person name="Nguyen T."/>
            <person name="Pegot-Espagnet P."/>
            <person name="Pouilly N."/>
            <person name="Raftis F."/>
            <person name="Sallet E."/>
            <person name="Schiex T."/>
            <person name="Thomas J."/>
            <person name="Vandecasteele C."/>
            <person name="Vares D."/>
            <person name="Vear F."/>
            <person name="Vautrin S."/>
            <person name="Crespi M."/>
            <person name="Mangin B."/>
            <person name="Burke J.M."/>
            <person name="Salse J."/>
            <person name="Munos S."/>
            <person name="Vincourt P."/>
            <person name="Rieseberg L.H."/>
            <person name="Langlade N.B."/>
        </authorList>
    </citation>
    <scope>NUCLEOTIDE SEQUENCE</scope>
    <source>
        <tissue evidence="9">Leaves</tissue>
    </source>
</reference>
<evidence type="ECO:0000313" key="10">
    <source>
        <dbReference type="Proteomes" id="UP000215914"/>
    </source>
</evidence>
<keyword evidence="9" id="KW-0695">RNA-directed DNA polymerase</keyword>
<accession>A0A9K3DJ14</accession>
<proteinExistence type="predicted"/>
<dbReference type="PROSITE" id="PS50994">
    <property type="entry name" value="INTEGRASE"/>
    <property type="match status" value="1"/>
</dbReference>
<keyword evidence="9" id="KW-0548">Nucleotidyltransferase</keyword>
<keyword evidence="2" id="KW-0479">Metal-binding</keyword>
<evidence type="ECO:0000259" key="7">
    <source>
        <dbReference type="PROSITE" id="PS50158"/>
    </source>
</evidence>
<gene>
    <name evidence="9" type="ORF">HanXRQr2_Chr17g0799081</name>
</gene>
<dbReference type="PANTHER" id="PTHR42648:SF28">
    <property type="entry name" value="TRANSPOSON-ENCODED PROTEIN WITH RIBONUCLEASE H-LIKE AND RETROVIRUS ZINC FINGER-LIKE DOMAINS"/>
    <property type="match status" value="1"/>
</dbReference>
<evidence type="ECO:0000259" key="8">
    <source>
        <dbReference type="PROSITE" id="PS50994"/>
    </source>
</evidence>
<dbReference type="Pfam" id="PF00665">
    <property type="entry name" value="rve"/>
    <property type="match status" value="1"/>
</dbReference>
<evidence type="ECO:0000256" key="5">
    <source>
        <dbReference type="PROSITE-ProRule" id="PRU00047"/>
    </source>
</evidence>
<comment type="caution">
    <text evidence="9">The sequence shown here is derived from an EMBL/GenBank/DDBJ whole genome shotgun (WGS) entry which is preliminary data.</text>
</comment>
<evidence type="ECO:0000313" key="9">
    <source>
        <dbReference type="EMBL" id="KAF5755123.1"/>
    </source>
</evidence>
<dbReference type="CDD" id="cd09272">
    <property type="entry name" value="RNase_HI_RT_Ty1"/>
    <property type="match status" value="1"/>
</dbReference>
<evidence type="ECO:0000256" key="3">
    <source>
        <dbReference type="ARBA" id="ARBA00022750"/>
    </source>
</evidence>
<keyword evidence="9" id="KW-0808">Transferase</keyword>
<reference evidence="9" key="2">
    <citation type="submission" date="2020-06" db="EMBL/GenBank/DDBJ databases">
        <title>Helianthus annuus Genome sequencing and assembly Release 2.</title>
        <authorList>
            <person name="Gouzy J."/>
            <person name="Langlade N."/>
            <person name="Munos S."/>
        </authorList>
    </citation>
    <scope>NUCLEOTIDE SEQUENCE</scope>
    <source>
        <tissue evidence="9">Leaves</tissue>
    </source>
</reference>
<keyword evidence="4" id="KW-0378">Hydrolase</keyword>
<dbReference type="InterPro" id="IPR012337">
    <property type="entry name" value="RNaseH-like_sf"/>
</dbReference>
<dbReference type="Pfam" id="PF14223">
    <property type="entry name" value="Retrotran_gag_2"/>
    <property type="match status" value="1"/>
</dbReference>
<dbReference type="Pfam" id="PF25597">
    <property type="entry name" value="SH3_retrovirus"/>
    <property type="match status" value="1"/>
</dbReference>
<keyword evidence="3" id="KW-0064">Aspartyl protease</keyword>
<dbReference type="Proteomes" id="UP000215914">
    <property type="component" value="Unassembled WGS sequence"/>
</dbReference>